<dbReference type="GeneID" id="34466487"/>
<dbReference type="VEuPathDB" id="FungiDB:ASPGLDRAFT_83659"/>
<evidence type="ECO:0008006" key="13">
    <source>
        <dbReference type="Google" id="ProtNLM"/>
    </source>
</evidence>
<dbReference type="InterPro" id="IPR011008">
    <property type="entry name" value="Dimeric_a/b-barrel"/>
</dbReference>
<dbReference type="AlphaFoldDB" id="A0A1L9VEW5"/>
<organism evidence="11 12">
    <name type="scientific">Aspergillus glaucus CBS 516.65</name>
    <dbReference type="NCBI Taxonomy" id="1160497"/>
    <lineage>
        <taxon>Eukaryota</taxon>
        <taxon>Fungi</taxon>
        <taxon>Dikarya</taxon>
        <taxon>Ascomycota</taxon>
        <taxon>Pezizomycotina</taxon>
        <taxon>Eurotiomycetes</taxon>
        <taxon>Eurotiomycetidae</taxon>
        <taxon>Eurotiales</taxon>
        <taxon>Aspergillaceae</taxon>
        <taxon>Aspergillus</taxon>
        <taxon>Aspergillus subgen. Aspergillus</taxon>
    </lineage>
</organism>
<accession>A0A1L9VEW5</accession>
<dbReference type="InterPro" id="IPR048328">
    <property type="entry name" value="Dyp_perox_C"/>
</dbReference>
<dbReference type="RefSeq" id="XP_022399186.1">
    <property type="nucleotide sequence ID" value="XM_022550227.1"/>
</dbReference>
<sequence>MPDTNNLKFDKDNIQADIWPGLLKKYEIFCFFNIADAPKFKPQLEKIANEVITPASRAQDMRGQTFEHKSMLAKGTIKSPERLPIAGVNIAFSHNGLEKLGKTDLKDPAFSKGQFHSMVTDGRDQEDRWLNSFREGVDGVLLICGEKEKVENRLAWVEKSFLGKSHGVNTIETIRGEDLKGDKAGHEHFGFKDGIAQPQLEVLDNAKANTPRKSFRSTPPGFIINGYDEDEEPSWAKDGSYLVFRKLKQHVPEFKNFLQHEASRLGYTQGQLGARLVGRWESGAPVETNPDIDNLGDAEKDDFDFKFKDQSKCPFAAHIRKSRPRGDVKNFFGAEEAKFDIMRRGIPYGPEVTDDELKQNKTTVDRGLLFACYQSSLTNGFEFITNSWFNNNEFPPVEPVIPGADPIMTDRAKDSSKKLRMNILDRKGDPNQIDFDPFVESHGGSYFFMPSLAALREMAQAK</sequence>
<keyword evidence="12" id="KW-1185">Reference proteome</keyword>
<evidence type="ECO:0000256" key="7">
    <source>
        <dbReference type="ARBA" id="ARBA00023004"/>
    </source>
</evidence>
<gene>
    <name evidence="11" type="ORF">ASPGLDRAFT_83659</name>
</gene>
<dbReference type="InterPro" id="IPR006314">
    <property type="entry name" value="Dyp_peroxidase"/>
</dbReference>
<feature type="domain" description="Dyp-type peroxidase C-terminal" evidence="9">
    <location>
        <begin position="189"/>
        <end position="389"/>
    </location>
</feature>
<comment type="similarity">
    <text evidence="8">Belongs to the DyP-type peroxidase family.</text>
</comment>
<dbReference type="NCBIfam" id="TIGR01413">
    <property type="entry name" value="Dyp_perox_fam"/>
    <property type="match status" value="1"/>
</dbReference>
<dbReference type="Proteomes" id="UP000184300">
    <property type="component" value="Unassembled WGS sequence"/>
</dbReference>
<keyword evidence="3" id="KW-0349">Heme</keyword>
<evidence type="ECO:0000256" key="8">
    <source>
        <dbReference type="ARBA" id="ARBA00025737"/>
    </source>
</evidence>
<protein>
    <recommendedName>
        <fullName evidence="13">Dyp-type peroxidase</fullName>
    </recommendedName>
</protein>
<evidence type="ECO:0000259" key="10">
    <source>
        <dbReference type="Pfam" id="PF21105"/>
    </source>
</evidence>
<name>A0A1L9VEW5_ASPGL</name>
<evidence type="ECO:0000256" key="4">
    <source>
        <dbReference type="ARBA" id="ARBA00022723"/>
    </source>
</evidence>
<dbReference type="EMBL" id="KV878902">
    <property type="protein sequence ID" value="OJJ82488.1"/>
    <property type="molecule type" value="Genomic_DNA"/>
</dbReference>
<keyword evidence="4" id="KW-0479">Metal-binding</keyword>
<evidence type="ECO:0000313" key="11">
    <source>
        <dbReference type="EMBL" id="OJJ82488.1"/>
    </source>
</evidence>
<evidence type="ECO:0000313" key="12">
    <source>
        <dbReference type="Proteomes" id="UP000184300"/>
    </source>
</evidence>
<evidence type="ECO:0000256" key="2">
    <source>
        <dbReference type="ARBA" id="ARBA00022559"/>
    </source>
</evidence>
<dbReference type="PROSITE" id="PS51404">
    <property type="entry name" value="DYP_PEROXIDASE"/>
    <property type="match status" value="1"/>
</dbReference>
<comment type="cofactor">
    <cofactor evidence="1">
        <name>heme b</name>
        <dbReference type="ChEBI" id="CHEBI:60344"/>
    </cofactor>
</comment>
<dbReference type="GO" id="GO:0046872">
    <property type="term" value="F:metal ion binding"/>
    <property type="evidence" value="ECO:0007669"/>
    <property type="project" value="UniProtKB-KW"/>
</dbReference>
<dbReference type="STRING" id="1160497.A0A1L9VEW5"/>
<keyword evidence="7" id="KW-0408">Iron</keyword>
<dbReference type="GO" id="GO:0005829">
    <property type="term" value="C:cytosol"/>
    <property type="evidence" value="ECO:0007669"/>
    <property type="project" value="TreeGrafter"/>
</dbReference>
<dbReference type="PANTHER" id="PTHR30521">
    <property type="entry name" value="DEFERROCHELATASE/PEROXIDASE"/>
    <property type="match status" value="1"/>
</dbReference>
<evidence type="ECO:0000256" key="3">
    <source>
        <dbReference type="ARBA" id="ARBA00022617"/>
    </source>
</evidence>
<dbReference type="GO" id="GO:0004601">
    <property type="term" value="F:peroxidase activity"/>
    <property type="evidence" value="ECO:0007669"/>
    <property type="project" value="UniProtKB-KW"/>
</dbReference>
<keyword evidence="6" id="KW-0560">Oxidoreductase</keyword>
<feature type="domain" description="DyP dimeric alpha+beta barrel" evidence="10">
    <location>
        <begin position="13"/>
        <end position="171"/>
    </location>
</feature>
<dbReference type="PANTHER" id="PTHR30521:SF4">
    <property type="entry name" value="DEFERROCHELATASE"/>
    <property type="match status" value="1"/>
</dbReference>
<evidence type="ECO:0000256" key="6">
    <source>
        <dbReference type="ARBA" id="ARBA00023002"/>
    </source>
</evidence>
<proteinExistence type="inferred from homology"/>
<reference evidence="12" key="1">
    <citation type="journal article" date="2017" name="Genome Biol.">
        <title>Comparative genomics reveals high biological diversity and specific adaptations in the industrially and medically important fungal genus Aspergillus.</title>
        <authorList>
            <person name="de Vries R.P."/>
            <person name="Riley R."/>
            <person name="Wiebenga A."/>
            <person name="Aguilar-Osorio G."/>
            <person name="Amillis S."/>
            <person name="Uchima C.A."/>
            <person name="Anderluh G."/>
            <person name="Asadollahi M."/>
            <person name="Askin M."/>
            <person name="Barry K."/>
            <person name="Battaglia E."/>
            <person name="Bayram O."/>
            <person name="Benocci T."/>
            <person name="Braus-Stromeyer S.A."/>
            <person name="Caldana C."/>
            <person name="Canovas D."/>
            <person name="Cerqueira G.C."/>
            <person name="Chen F."/>
            <person name="Chen W."/>
            <person name="Choi C."/>
            <person name="Clum A."/>
            <person name="Dos Santos R.A."/>
            <person name="Damasio A.R."/>
            <person name="Diallinas G."/>
            <person name="Emri T."/>
            <person name="Fekete E."/>
            <person name="Flipphi M."/>
            <person name="Freyberg S."/>
            <person name="Gallo A."/>
            <person name="Gournas C."/>
            <person name="Habgood R."/>
            <person name="Hainaut M."/>
            <person name="Harispe M.L."/>
            <person name="Henrissat B."/>
            <person name="Hilden K.S."/>
            <person name="Hope R."/>
            <person name="Hossain A."/>
            <person name="Karabika E."/>
            <person name="Karaffa L."/>
            <person name="Karanyi Z."/>
            <person name="Krasevec N."/>
            <person name="Kuo A."/>
            <person name="Kusch H."/>
            <person name="LaButti K."/>
            <person name="Lagendijk E.L."/>
            <person name="Lapidus A."/>
            <person name="Levasseur A."/>
            <person name="Lindquist E."/>
            <person name="Lipzen A."/>
            <person name="Logrieco A.F."/>
            <person name="MacCabe A."/>
            <person name="Maekelae M.R."/>
            <person name="Malavazi I."/>
            <person name="Melin P."/>
            <person name="Meyer V."/>
            <person name="Mielnichuk N."/>
            <person name="Miskei M."/>
            <person name="Molnar A.P."/>
            <person name="Mule G."/>
            <person name="Ngan C.Y."/>
            <person name="Orejas M."/>
            <person name="Orosz E."/>
            <person name="Ouedraogo J.P."/>
            <person name="Overkamp K.M."/>
            <person name="Park H.-S."/>
            <person name="Perrone G."/>
            <person name="Piumi F."/>
            <person name="Punt P.J."/>
            <person name="Ram A.F."/>
            <person name="Ramon A."/>
            <person name="Rauscher S."/>
            <person name="Record E."/>
            <person name="Riano-Pachon D.M."/>
            <person name="Robert V."/>
            <person name="Roehrig J."/>
            <person name="Ruller R."/>
            <person name="Salamov A."/>
            <person name="Salih N.S."/>
            <person name="Samson R.A."/>
            <person name="Sandor E."/>
            <person name="Sanguinetti M."/>
            <person name="Schuetze T."/>
            <person name="Sepcic K."/>
            <person name="Shelest E."/>
            <person name="Sherlock G."/>
            <person name="Sophianopoulou V."/>
            <person name="Squina F.M."/>
            <person name="Sun H."/>
            <person name="Susca A."/>
            <person name="Todd R.B."/>
            <person name="Tsang A."/>
            <person name="Unkles S.E."/>
            <person name="van de Wiele N."/>
            <person name="van Rossen-Uffink D."/>
            <person name="Oliveira J.V."/>
            <person name="Vesth T.C."/>
            <person name="Visser J."/>
            <person name="Yu J.-H."/>
            <person name="Zhou M."/>
            <person name="Andersen M.R."/>
            <person name="Archer D.B."/>
            <person name="Baker S.E."/>
            <person name="Benoit I."/>
            <person name="Brakhage A.A."/>
            <person name="Braus G.H."/>
            <person name="Fischer R."/>
            <person name="Frisvad J.C."/>
            <person name="Goldman G.H."/>
            <person name="Houbraken J."/>
            <person name="Oakley B."/>
            <person name="Pocsi I."/>
            <person name="Scazzocchio C."/>
            <person name="Seiboth B."/>
            <person name="vanKuyk P.A."/>
            <person name="Wortman J."/>
            <person name="Dyer P.S."/>
            <person name="Grigoriev I.V."/>
        </authorList>
    </citation>
    <scope>NUCLEOTIDE SEQUENCE [LARGE SCALE GENOMIC DNA]</scope>
    <source>
        <strain evidence="12">CBS 516.65</strain>
    </source>
</reference>
<dbReference type="SUPFAM" id="SSF54909">
    <property type="entry name" value="Dimeric alpha+beta barrel"/>
    <property type="match status" value="1"/>
</dbReference>
<keyword evidence="5" id="KW-0732">Signal</keyword>
<dbReference type="OrthoDB" id="3207336at2759"/>
<dbReference type="Pfam" id="PF20628">
    <property type="entry name" value="Dyp_perox_C"/>
    <property type="match status" value="1"/>
</dbReference>
<dbReference type="Pfam" id="PF21105">
    <property type="entry name" value="DyP_N"/>
    <property type="match status" value="1"/>
</dbReference>
<dbReference type="InterPro" id="IPR049509">
    <property type="entry name" value="DyP_N"/>
</dbReference>
<evidence type="ECO:0000256" key="5">
    <source>
        <dbReference type="ARBA" id="ARBA00022729"/>
    </source>
</evidence>
<evidence type="ECO:0000256" key="1">
    <source>
        <dbReference type="ARBA" id="ARBA00001970"/>
    </source>
</evidence>
<dbReference type="GO" id="GO:0020037">
    <property type="term" value="F:heme binding"/>
    <property type="evidence" value="ECO:0007669"/>
    <property type="project" value="InterPro"/>
</dbReference>
<evidence type="ECO:0000259" key="9">
    <source>
        <dbReference type="Pfam" id="PF20628"/>
    </source>
</evidence>
<keyword evidence="2" id="KW-0575">Peroxidase</keyword>